<protein>
    <recommendedName>
        <fullName evidence="3">DNA-directed DNA polymerase</fullName>
    </recommendedName>
</protein>
<dbReference type="PANTHER" id="PTHR33568:SF4">
    <property type="entry name" value="DNA-DIRECTED DNA POLYMERASE"/>
    <property type="match status" value="1"/>
</dbReference>
<dbReference type="EMBL" id="JANPWB010000013">
    <property type="protein sequence ID" value="KAJ1106859.1"/>
    <property type="molecule type" value="Genomic_DNA"/>
</dbReference>
<dbReference type="Proteomes" id="UP001066276">
    <property type="component" value="Chromosome 9"/>
</dbReference>
<proteinExistence type="predicted"/>
<dbReference type="AlphaFoldDB" id="A0AAV7MUM7"/>
<comment type="caution">
    <text evidence="1">The sequence shown here is derived from an EMBL/GenBank/DDBJ whole genome shotgun (WGS) entry which is preliminary data.</text>
</comment>
<dbReference type="Gene3D" id="3.40.960.10">
    <property type="entry name" value="VSR Endonuclease"/>
    <property type="match status" value="1"/>
</dbReference>
<reference evidence="1" key="1">
    <citation type="journal article" date="2022" name="bioRxiv">
        <title>Sequencing and chromosome-scale assembly of the giantPleurodeles waltlgenome.</title>
        <authorList>
            <person name="Brown T."/>
            <person name="Elewa A."/>
            <person name="Iarovenko S."/>
            <person name="Subramanian E."/>
            <person name="Araus A.J."/>
            <person name="Petzold A."/>
            <person name="Susuki M."/>
            <person name="Suzuki K.-i.T."/>
            <person name="Hayashi T."/>
            <person name="Toyoda A."/>
            <person name="Oliveira C."/>
            <person name="Osipova E."/>
            <person name="Leigh N.D."/>
            <person name="Simon A."/>
            <person name="Yun M.H."/>
        </authorList>
    </citation>
    <scope>NUCLEOTIDE SEQUENCE</scope>
    <source>
        <strain evidence="1">20211129_DDA</strain>
        <tissue evidence="1">Liver</tissue>
    </source>
</reference>
<name>A0AAV7MUM7_PLEWA</name>
<sequence length="613" mass="71053">MTLQRVPPSIDPQPGTSDIVFLESVRQYSRNVERFKATEHYEEFRFVNPDRINSSDQGVIAIHQAVQTFIERLLHDVGPNDFFQLRFQGQGLNSPLFTRRSSRDVFDVVTFLENLSKLLQSKAELLAYGTFRIIALIVRGREGGASRTLKSVIYSKIISKKYRWLLDFNTGATNMCLVVSIAGLLMERATPDHFIMSMAADTHEALQILPNRLVGFGGLGLFENHFAVTVKVPYHSGSWKYFTTDERVKNKTVYVLHHDNHFYGILNVKGFVGAKYMCEHSDHIYNNRTRHQFEMHCKMCQRDGCVDDASQKVNCSTCKMFCRLQDCLNVNVSLAQCDRKSDCRTCGCYKASKHNCKELKAYCQADVMILRKACNLFKDVVVEMTKRVSIIKIKSRKRKEIVEYLDPFKNITLTSMCMSIYQHVFLKPETIALVPPDLYNGKQKRYSTPSIQWLMYFSEKENIFIQHALQGSEYRLGRYYLDGYALINGVPTAFEFNGCFYHRCPLCYKPHEFNRLQGTTFEHLHRRTLVKAQYIENSSFVLRTLWEHEWLDDLAKDAELSTFIKSRQLPSPLEPRDALFCGRTNAIQLYRVAGEGEKIHYYDLTSLYPYVKR</sequence>
<evidence type="ECO:0000313" key="1">
    <source>
        <dbReference type="EMBL" id="KAJ1106859.1"/>
    </source>
</evidence>
<keyword evidence="2" id="KW-1185">Reference proteome</keyword>
<dbReference type="PANTHER" id="PTHR33568">
    <property type="entry name" value="DNA POLYMERASE"/>
    <property type="match status" value="1"/>
</dbReference>
<accession>A0AAV7MUM7</accession>
<evidence type="ECO:0008006" key="3">
    <source>
        <dbReference type="Google" id="ProtNLM"/>
    </source>
</evidence>
<organism evidence="1 2">
    <name type="scientific">Pleurodeles waltl</name>
    <name type="common">Iberian ribbed newt</name>
    <dbReference type="NCBI Taxonomy" id="8319"/>
    <lineage>
        <taxon>Eukaryota</taxon>
        <taxon>Metazoa</taxon>
        <taxon>Chordata</taxon>
        <taxon>Craniata</taxon>
        <taxon>Vertebrata</taxon>
        <taxon>Euteleostomi</taxon>
        <taxon>Amphibia</taxon>
        <taxon>Batrachia</taxon>
        <taxon>Caudata</taxon>
        <taxon>Salamandroidea</taxon>
        <taxon>Salamandridae</taxon>
        <taxon>Pleurodelinae</taxon>
        <taxon>Pleurodeles</taxon>
    </lineage>
</organism>
<evidence type="ECO:0000313" key="2">
    <source>
        <dbReference type="Proteomes" id="UP001066276"/>
    </source>
</evidence>
<gene>
    <name evidence="1" type="ORF">NDU88_004257</name>
</gene>